<dbReference type="CDD" id="cd12797">
    <property type="entry name" value="M23_peptidase"/>
    <property type="match status" value="1"/>
</dbReference>
<dbReference type="SUPFAM" id="SSF51261">
    <property type="entry name" value="Duplicated hybrid motif"/>
    <property type="match status" value="1"/>
</dbReference>
<feature type="signal peptide" evidence="1">
    <location>
        <begin position="1"/>
        <end position="32"/>
    </location>
</feature>
<name>A0A1H0LZ36_9PSEU</name>
<evidence type="ECO:0000313" key="3">
    <source>
        <dbReference type="EMBL" id="SDO73395.1"/>
    </source>
</evidence>
<dbReference type="PANTHER" id="PTHR21666">
    <property type="entry name" value="PEPTIDASE-RELATED"/>
    <property type="match status" value="1"/>
</dbReference>
<dbReference type="RefSeq" id="WP_091373828.1">
    <property type="nucleotide sequence ID" value="NZ_FNDV01000005.1"/>
</dbReference>
<evidence type="ECO:0000259" key="2">
    <source>
        <dbReference type="Pfam" id="PF01551"/>
    </source>
</evidence>
<keyword evidence="3" id="KW-0645">Protease</keyword>
<dbReference type="InterPro" id="IPR050570">
    <property type="entry name" value="Cell_wall_metabolism_enzyme"/>
</dbReference>
<evidence type="ECO:0000256" key="1">
    <source>
        <dbReference type="SAM" id="SignalP"/>
    </source>
</evidence>
<dbReference type="EMBL" id="FNJB01000004">
    <property type="protein sequence ID" value="SDO73395.1"/>
    <property type="molecule type" value="Genomic_DNA"/>
</dbReference>
<keyword evidence="3" id="KW-0378">Hydrolase</keyword>
<dbReference type="GO" id="GO:0004222">
    <property type="term" value="F:metalloendopeptidase activity"/>
    <property type="evidence" value="ECO:0007669"/>
    <property type="project" value="TreeGrafter"/>
</dbReference>
<gene>
    <name evidence="3" type="ORF">SAMN05192558_104344</name>
</gene>
<dbReference type="OrthoDB" id="6188067at2"/>
<dbReference type="Gene3D" id="2.70.70.10">
    <property type="entry name" value="Glucose Permease (Domain IIA)"/>
    <property type="match status" value="1"/>
</dbReference>
<dbReference type="STRING" id="504798.SAMN05421871_105116"/>
<dbReference type="AlphaFoldDB" id="A0A1H0LZ36"/>
<dbReference type="InterPro" id="IPR016047">
    <property type="entry name" value="M23ase_b-sheet_dom"/>
</dbReference>
<dbReference type="Proteomes" id="UP000199651">
    <property type="component" value="Unassembled WGS sequence"/>
</dbReference>
<feature type="domain" description="M23ase beta-sheet core" evidence="2">
    <location>
        <begin position="196"/>
        <end position="277"/>
    </location>
</feature>
<feature type="chain" id="PRO_5011507228" evidence="1">
    <location>
        <begin position="33"/>
        <end position="321"/>
    </location>
</feature>
<reference evidence="4" key="1">
    <citation type="submission" date="2016-10" db="EMBL/GenBank/DDBJ databases">
        <authorList>
            <person name="Varghese N."/>
            <person name="Submissions S."/>
        </authorList>
    </citation>
    <scope>NUCLEOTIDE SEQUENCE [LARGE SCALE GENOMIC DNA]</scope>
    <source>
        <strain evidence="4">IBRC-M 10655</strain>
    </source>
</reference>
<keyword evidence="4" id="KW-1185">Reference proteome</keyword>
<dbReference type="GO" id="GO:0006508">
    <property type="term" value="P:proteolysis"/>
    <property type="evidence" value="ECO:0007669"/>
    <property type="project" value="UniProtKB-KW"/>
</dbReference>
<protein>
    <submittedName>
        <fullName evidence="3">LasA protease</fullName>
    </submittedName>
</protein>
<accession>A0A1H0LZ36</accession>
<sequence length="321" mass="33015">MSPISKVPRAALVSVTSLALTLGAATAVVASADPRPAGPDSLDTSVAAAMTAERGGAAQAYFQSDSVPRPLVEPKRSDATGEWAFGTAVIPIPGDARQKHGSPEAGIFLARLDGRMWRVTFDGSPEFRALAAKAPESVLSAEERNLFTQSPAAAATATGLALPWSQGSVWPMGGGPHGYSGSTRPFSSLDFGGSGSVRSAGPGKVYKSCVKNGSALVTVVHNNGYRTSYYHMTNLTTLADGASVDTGTYLGATGTALPCGGSANGAHVHFSLLSGTSYVSVHGKTIGGWTFYEGSQAYRGYAERNGTKVYPGGRLTNYGVS</sequence>
<organism evidence="3 4">
    <name type="scientific">Actinokineospora alba</name>
    <dbReference type="NCBI Taxonomy" id="504798"/>
    <lineage>
        <taxon>Bacteria</taxon>
        <taxon>Bacillati</taxon>
        <taxon>Actinomycetota</taxon>
        <taxon>Actinomycetes</taxon>
        <taxon>Pseudonocardiales</taxon>
        <taxon>Pseudonocardiaceae</taxon>
        <taxon>Actinokineospora</taxon>
    </lineage>
</organism>
<keyword evidence="1" id="KW-0732">Signal</keyword>
<dbReference type="InterPro" id="IPR011055">
    <property type="entry name" value="Dup_hybrid_motif"/>
</dbReference>
<dbReference type="Pfam" id="PF01551">
    <property type="entry name" value="Peptidase_M23"/>
    <property type="match status" value="1"/>
</dbReference>
<evidence type="ECO:0000313" key="4">
    <source>
        <dbReference type="Proteomes" id="UP000199651"/>
    </source>
</evidence>
<dbReference type="PANTHER" id="PTHR21666:SF270">
    <property type="entry name" value="MUREIN HYDROLASE ACTIVATOR ENVC"/>
    <property type="match status" value="1"/>
</dbReference>
<proteinExistence type="predicted"/>